<dbReference type="PROSITE" id="PS00012">
    <property type="entry name" value="PHOSPHOPANTETHEINE"/>
    <property type="match status" value="2"/>
</dbReference>
<dbReference type="InterPro" id="IPR001242">
    <property type="entry name" value="Condensation_dom"/>
</dbReference>
<dbReference type="PANTHER" id="PTHR45527">
    <property type="entry name" value="NONRIBOSOMAL PEPTIDE SYNTHETASE"/>
    <property type="match status" value="1"/>
</dbReference>
<dbReference type="CDD" id="cd17643">
    <property type="entry name" value="A_NRPS_Cytc1-like"/>
    <property type="match status" value="1"/>
</dbReference>
<dbReference type="Pfam" id="PF13193">
    <property type="entry name" value="AMP-binding_C"/>
    <property type="match status" value="2"/>
</dbReference>
<proteinExistence type="predicted"/>
<dbReference type="SUPFAM" id="SSF47336">
    <property type="entry name" value="ACP-like"/>
    <property type="match status" value="2"/>
</dbReference>
<dbReference type="InterPro" id="IPR020845">
    <property type="entry name" value="AMP-binding_CS"/>
</dbReference>
<evidence type="ECO:0000259" key="6">
    <source>
        <dbReference type="PROSITE" id="PS50075"/>
    </source>
</evidence>
<dbReference type="Proteomes" id="UP001635817">
    <property type="component" value="Unassembled WGS sequence"/>
</dbReference>
<dbReference type="InterPro" id="IPR036736">
    <property type="entry name" value="ACP-like_sf"/>
</dbReference>
<comment type="cofactor">
    <cofactor evidence="1">
        <name>pantetheine 4'-phosphate</name>
        <dbReference type="ChEBI" id="CHEBI:47942"/>
    </cofactor>
</comment>
<dbReference type="InterPro" id="IPR009081">
    <property type="entry name" value="PP-bd_ACP"/>
</dbReference>
<keyword evidence="8" id="KW-1185">Reference proteome</keyword>
<dbReference type="NCBIfam" id="TIGR01720">
    <property type="entry name" value="NRPS-para261"/>
    <property type="match status" value="2"/>
</dbReference>
<evidence type="ECO:0000256" key="3">
    <source>
        <dbReference type="ARBA" id="ARBA00022553"/>
    </source>
</evidence>
<dbReference type="InterPro" id="IPR010071">
    <property type="entry name" value="AA_adenyl_dom"/>
</dbReference>
<dbReference type="Pfam" id="PF00668">
    <property type="entry name" value="Condensation"/>
    <property type="match status" value="5"/>
</dbReference>
<dbReference type="InterPro" id="IPR023213">
    <property type="entry name" value="CAT-like_dom_sf"/>
</dbReference>
<dbReference type="Pfam" id="PF00501">
    <property type="entry name" value="AMP-binding"/>
    <property type="match status" value="2"/>
</dbReference>
<feature type="domain" description="Carrier" evidence="6">
    <location>
        <begin position="2470"/>
        <end position="2544"/>
    </location>
</feature>
<dbReference type="PROSITE" id="PS50075">
    <property type="entry name" value="CARRIER"/>
    <property type="match status" value="2"/>
</dbReference>
<keyword evidence="2" id="KW-0596">Phosphopantetheine</keyword>
<evidence type="ECO:0000313" key="8">
    <source>
        <dbReference type="Proteomes" id="UP001635817"/>
    </source>
</evidence>
<dbReference type="SUPFAM" id="SSF52777">
    <property type="entry name" value="CoA-dependent acyltransferases"/>
    <property type="match status" value="10"/>
</dbReference>
<gene>
    <name evidence="7" type="ORF">ACK4CP_18555</name>
</gene>
<feature type="domain" description="Carrier" evidence="6">
    <location>
        <begin position="948"/>
        <end position="1025"/>
    </location>
</feature>
<keyword evidence="5" id="KW-0045">Antibiotic biosynthesis</keyword>
<dbReference type="Gene3D" id="3.40.50.980">
    <property type="match status" value="2"/>
</dbReference>
<dbReference type="Pfam" id="PF00550">
    <property type="entry name" value="PP-binding"/>
    <property type="match status" value="2"/>
</dbReference>
<dbReference type="Gene3D" id="2.30.38.10">
    <property type="entry name" value="Luciferase, Domain 3"/>
    <property type="match status" value="1"/>
</dbReference>
<dbReference type="InterPro" id="IPR042099">
    <property type="entry name" value="ANL_N_sf"/>
</dbReference>
<dbReference type="PROSITE" id="PS00455">
    <property type="entry name" value="AMP_BINDING"/>
    <property type="match status" value="2"/>
</dbReference>
<dbReference type="NCBIfam" id="TIGR01733">
    <property type="entry name" value="AA-adenyl-dom"/>
    <property type="match status" value="2"/>
</dbReference>
<evidence type="ECO:0000313" key="7">
    <source>
        <dbReference type="EMBL" id="MFN6552402.1"/>
    </source>
</evidence>
<dbReference type="Gene3D" id="3.40.50.12780">
    <property type="entry name" value="N-terminal domain of ligase-like"/>
    <property type="match status" value="1"/>
</dbReference>
<organism evidence="7 8">
    <name type="scientific">Mycolicibacterium septicum</name>
    <dbReference type="NCBI Taxonomy" id="98668"/>
    <lineage>
        <taxon>Bacteria</taxon>
        <taxon>Bacillati</taxon>
        <taxon>Actinomycetota</taxon>
        <taxon>Actinomycetes</taxon>
        <taxon>Mycobacteriales</taxon>
        <taxon>Mycobacteriaceae</taxon>
        <taxon>Mycolicibacterium</taxon>
    </lineage>
</organism>
<protein>
    <submittedName>
        <fullName evidence="7">Amino acid adenylation domain-containing protein</fullName>
    </submittedName>
</protein>
<dbReference type="NCBIfam" id="NF003417">
    <property type="entry name" value="PRK04813.1"/>
    <property type="match status" value="2"/>
</dbReference>
<dbReference type="SUPFAM" id="SSF56801">
    <property type="entry name" value="Acetyl-CoA synthetase-like"/>
    <property type="match status" value="2"/>
</dbReference>
<dbReference type="InterPro" id="IPR025110">
    <property type="entry name" value="AMP-bd_C"/>
</dbReference>
<evidence type="ECO:0000256" key="4">
    <source>
        <dbReference type="ARBA" id="ARBA00022737"/>
    </source>
</evidence>
<dbReference type="InterPro" id="IPR010060">
    <property type="entry name" value="NRPS_synth"/>
</dbReference>
<dbReference type="InterPro" id="IPR006162">
    <property type="entry name" value="Ppantetheine_attach_site"/>
</dbReference>
<accession>A0ABW9LZH4</accession>
<evidence type="ECO:0000256" key="2">
    <source>
        <dbReference type="ARBA" id="ARBA00022450"/>
    </source>
</evidence>
<dbReference type="InterPro" id="IPR000873">
    <property type="entry name" value="AMP-dep_synth/lig_dom"/>
</dbReference>
<dbReference type="Gene3D" id="3.30.300.30">
    <property type="match status" value="2"/>
</dbReference>
<keyword evidence="3" id="KW-0597">Phosphoprotein</keyword>
<dbReference type="CDD" id="cd19543">
    <property type="entry name" value="DCL_NRPS"/>
    <property type="match status" value="2"/>
</dbReference>
<dbReference type="Gene3D" id="3.30.559.10">
    <property type="entry name" value="Chloramphenicol acetyltransferase-like domain"/>
    <property type="match status" value="5"/>
</dbReference>
<dbReference type="Gene3D" id="1.10.1200.10">
    <property type="entry name" value="ACP-like"/>
    <property type="match status" value="2"/>
</dbReference>
<name>A0ABW9LZH4_9MYCO</name>
<evidence type="ECO:0000256" key="1">
    <source>
        <dbReference type="ARBA" id="ARBA00001957"/>
    </source>
</evidence>
<dbReference type="EMBL" id="JBKBDE010000006">
    <property type="protein sequence ID" value="MFN6552402.1"/>
    <property type="molecule type" value="Genomic_DNA"/>
</dbReference>
<reference evidence="7 8" key="1">
    <citation type="submission" date="2024-12" db="EMBL/GenBank/DDBJ databases">
        <title>The coexistence of Mycolicibacterium septicum and Mycolicibacterium nivoides in clinical samples.</title>
        <authorList>
            <person name="Wang C."/>
            <person name="Feng Y."/>
            <person name="Zong Z."/>
        </authorList>
    </citation>
    <scope>NUCLEOTIDE SEQUENCE [LARGE SCALE GENOMIC DNA]</scope>
    <source>
        <strain evidence="7 8">120310</strain>
    </source>
</reference>
<sequence length="3444" mass="368279">MEPDGGTLPLSRGQLDIWLSQESGLAGTEWQLGLLGRIDGAVQRDLLERAIRQALQEAEPARAAFVEIDGQVLQKAVDYSDLELVFHDVRDSADPVRKAREMASAIQHTPLPLTGQLVKFALFRTRQDEYFLFGLGHHISVDGLGMALVSRRIATIYTALVSGEPVPPAYFGTLQDLVDCELEYQASQSFQDDLAYWRDNLPPEGGLDQGQPSAENGRDAYAPSASVEVDRAAVGHIKELSKNLRVRRYSVTTAACALLVRAWTANASEVALDFPVSRRVTPESKTLPAMLAGVVPLVLKAPPDWTVGEFCRHVDSRIRELLQHQRFPVHTLSGGSRQGSNRVAVNFIPSRLTLDLAGAPVTVSYTNHGPMGHFGLFFIGASDQLFLSTAGTGRPFADFEVSDLADRIQRVLVEMAADPERPLSSLDLLAGQERAGLAEIGNHAVLTRPKAQPVSIPDLFAEQVAAAPDAAALTFEGRTLTYRELDEAANRLAHLLAAQGARPGERVALYSSRSARAVVGMLAILKTGAAYLPIDPAVPASRMEFILADAAPIAAVTTAKLRSRLDGYHGSVIDIDDPAIESQPGTQVPAPAPADIAYVIYTSGTTGAPKGVAVTHHNLTQLMISLDSSLPRRAVWPLCHSLGFDASVWEVGHALLRGGRLVVVPESVAGSPEDFHRLLVAEGVSVFTQTPSAVAMLSPQGLESAVLVVAGEACPTELVDRWAAADRVMFDAYGPTETTICAAMSAPLRAGAAETVVPIGSPVPGAALFVLDTWMQPVPTGVVGELYVAGDGVACGYLGRPDLTASRFVACPFGGVSGQRMYRTGDLVRWGEDGQLQYLGRADEQVKIRGYRIELGEVRSALARVDGVEHAAVIAREDRVGDKRLVGYVTGSVDPVEARAQLADQLPPYMVPAAVVVLAAMPLTANNKLDARALPAPEYQSGNTEYRAPGNAVEEILASIYAEVLGLERVGVDDSFFDLGGDSILSMQVVARARAAGVWCRPRDIFVEQTVARLGGVAKLAGGEAVIDEGIGAVDPTPIMQWLQAVPGRIDQFNQTLVIQAPAGVTQPDAEIVLQALLDRHAALRLRAEVTDATGGTDGSGDWSLTATDKGTVSARGCLTAVAELSDEAVRGARAKLNPADGTMVRALWAQDTHQLALIIHHLAVDGVSWRILLEDLNIAWAQHNNGQSVALPTGGTSLARWSELLAERARDTDVVRHADTWRTVASTPAALPPVQPELDTYASAGRLTVALDEATTRKLLGEVPAAFHAGVQDILLIAFGLAWAEFSGAGAGSVPMGIDVEGHGRAEDLAPNVDLSRTVGWFTAKYPVALTVGRVSWTHVTAGASALGPVIKAAKEQLRALPDGLTYGLLRYLNPDVDLGGSDPTVGFNYLGRLGAGGVDLSEDLWRISQDNLSMTDVASAVPMALAHSVELNAGTLDSATGPQLQANWMWAPSVLSREQVDRLSRLWFEALTGICTHVGSGGGGLTPSDVAPLQLTQEQVDELTAQYRIADVLPLTPLQKGLLFQSSVAGDAGTVADDVYAVQLAVTVTGELDPQRLRQAVTAVIARHPNLAARFHDEFGEPVQVLEADPVTAWQYAEPAAAAGDVDDRLEQLCAAERRAVCDLTAQPTFRAALIRTGDEQHKLVLTIHHIVIDGWSLPILLQEIFAGYFGHRLPPPASYRNFVSWLAGQDHVAAKVVWRDALAGFETPTLVGPPTPVGPRGTESYRVPAETTRALTELARSQHTTVNTVLQAAWAQVLMALTGQRDVVFGTAVSGRPVDLPGADSMVGLLINTVPVRASITAASRVADLLDQLQRVHNDTVEHEHLSLAEIHRVAGHDRLFDTLFVYENYPIDTQALLGAQELGITDFTSREYNHYPLSVVAMPGDELGLRIEFDSGVFGADDVAALADRMRHVLETMVADPARTLASIDLLDADEHGRLDSWGNRAVLTRPVTEPVSIPQLFAGQVARDPAAVALTCDGRSMTYGELDDSSNRLAQLLSSRGAGPGRRVAMLLPRNVEAIVAILAVVKTGAAYVPIDPAHPDARIEFMLSDAGPVVALTTAELRHRLESSGVPVLEIDDPGSQPSAELPAAPADSPLAVVPDDIAYIIYTSGTTGAPKGVAVTHRNVTRLLEALGAELSVGRVWSQCHSLAFDYSVWEIWGPLLSGGRLLVVPDSVVRSPEDLHALLVSEKVNVLSQTPSAFYALQTADALAPELGRELELQTVVFGGEALEPQRLSVWMRSHPGLPRMINMYGITETTVHASYREIGRADVEGNSSPIGVPLEHLAFFVLDEWMRQVPVGVVGELYVAGAGLAAGYVGRPDLSSTRFVACPFGAPGQRMYRTGDLVRWGADGQLRYEGRADKQVKIRGYRIELGEVQAALAGVDGVQQAVVIAREDRPGDKRLVGYVTGSADPATARALLAERLPAYMVPTAVVALDALPLTVNGKLDTRALPAPEYQDADRYRAPHDAVEQILAGIYAQVLGVERVGVDDSFFDLGGDSISSMQVVARARAAGLVCRPRDVLVEQTVARLAQVVASADARAMVVDEGIGPVVATPIMRWLHEIDGPVDEFNQTVVLQAPDGVTEGGVVTVLQALLDRHATLRLRVETAVDGAWSLTVPEPGSVDSGACVHVVDELSDEALRAARSRLNPAAGAMLTALWVPGTATLALMIHHLAVDAVSWRILLEDLNIAWAQHRGGQAVELPAPGTSFARWSSVLNEHAHSPEVVELAPAWQQVAATPAALPAVQPAVDTYATAGQLSVELDADTTGQLLGAVPAAFHAGVQDILLIAFGLAAAEFLGTGADPIGIDVEGHGRDEDLADGVDLSRTVGWFTSKYPVALALDELPWEQVTSGEDGLGAVIKAAKEQLRALPDGLTYGLLRYLNPAVELDGPDPDFGFNYLGRLGAGAGELSDDLWRIDQQAVSITASATAVDTPLGHTLELNAGTLDAGGDGGPRLHATWTWASSALDHEQVETLSRLWFEALAGICAHVRNGGGGLTPSDIAPARLTQSQIDELQGESAIADVLPLTPLQQGLLFHTEAGEAGDDLYAVQLDVAVAGPLDQDRLRAAVQDVITRRPNVVARFHEDFGLPVQILPAQPELAWQYLDLSDTPEQGVEQQIQQFCAAERAAVVGLGDQPPFRAAVLRTGDDQHRFVLTNHHIVLDGWSKPILLREIFAGYLGGRLPAPVPYRRFVTWLAEQDISAAQTAWRKVFDGFDNPALVSTPGRVTLGRRGVESFQLSAETTQALGELARTCHTTVSTVLQAAWAQLLTWLTGQYDVAFGTAVSGRPADVAGAESMVGLLINTVPVRAKITPATTVASLLEELQGVYNDTLDHQHLALSEIHRVAGHDQLFDSMFVYENYPIDTAALSGVGDLTITGFTNREYNHYPLSVQAVPGHELGFRVEFDSDVFDSVRIERLVARFRRVLDAMTADTREQS</sequence>
<dbReference type="Gene3D" id="3.30.559.30">
    <property type="entry name" value="Nonribosomal peptide synthetase, condensation domain"/>
    <property type="match status" value="5"/>
</dbReference>
<keyword evidence="4" id="KW-0677">Repeat</keyword>
<evidence type="ECO:0000256" key="5">
    <source>
        <dbReference type="ARBA" id="ARBA00023194"/>
    </source>
</evidence>
<dbReference type="RefSeq" id="WP_409550901.1">
    <property type="nucleotide sequence ID" value="NZ_JBKBDE010000006.1"/>
</dbReference>
<comment type="caution">
    <text evidence="7">The sequence shown here is derived from an EMBL/GenBank/DDBJ whole genome shotgun (WGS) entry which is preliminary data.</text>
</comment>
<dbReference type="PANTHER" id="PTHR45527:SF14">
    <property type="entry name" value="PLIPASTATIN SYNTHASE SUBUNIT B"/>
    <property type="match status" value="1"/>
</dbReference>
<dbReference type="InterPro" id="IPR045851">
    <property type="entry name" value="AMP-bd_C_sf"/>
</dbReference>